<evidence type="ECO:0000313" key="2">
    <source>
        <dbReference type="Proteomes" id="UP000245790"/>
    </source>
</evidence>
<dbReference type="Pfam" id="PF07277">
    <property type="entry name" value="SapC"/>
    <property type="match status" value="1"/>
</dbReference>
<dbReference type="RefSeq" id="WP_109764627.1">
    <property type="nucleotide sequence ID" value="NZ_QGGU01000011.1"/>
</dbReference>
<dbReference type="Proteomes" id="UP000245790">
    <property type="component" value="Unassembled WGS sequence"/>
</dbReference>
<organism evidence="1 2">
    <name type="scientific">Pleionea mediterranea</name>
    <dbReference type="NCBI Taxonomy" id="523701"/>
    <lineage>
        <taxon>Bacteria</taxon>
        <taxon>Pseudomonadati</taxon>
        <taxon>Pseudomonadota</taxon>
        <taxon>Gammaproteobacteria</taxon>
        <taxon>Oceanospirillales</taxon>
        <taxon>Pleioneaceae</taxon>
        <taxon>Pleionea</taxon>
    </lineage>
</organism>
<dbReference type="EMBL" id="QGGU01000011">
    <property type="protein sequence ID" value="PWK47378.1"/>
    <property type="molecule type" value="Genomic_DNA"/>
</dbReference>
<proteinExistence type="predicted"/>
<dbReference type="OrthoDB" id="9806524at2"/>
<dbReference type="AlphaFoldDB" id="A0A316FER6"/>
<gene>
    <name evidence="1" type="ORF">C8D97_111123</name>
</gene>
<name>A0A316FER6_9GAMM</name>
<dbReference type="InterPro" id="IPR010836">
    <property type="entry name" value="SapC"/>
</dbReference>
<evidence type="ECO:0000313" key="1">
    <source>
        <dbReference type="EMBL" id="PWK47378.1"/>
    </source>
</evidence>
<comment type="caution">
    <text evidence="1">The sequence shown here is derived from an EMBL/GenBank/DDBJ whole genome shotgun (WGS) entry which is preliminary data.</text>
</comment>
<keyword evidence="2" id="KW-1185">Reference proteome</keyword>
<sequence length="245" mass="27617">MSSIKPLDQTLHQTVIVQRDNHYPHMAKQHIAPLVLHEYSLAQQDYPIVFVKDTETGQFRSVALLGLQAGVNVFYSDLGWQADYIPEIMQLYPFALSVNPDGQGMSTLCLDFDSPCVSEVDANSNGESQGQRLFNDDGSQSEFTQTIGQQLVEHHNKQVYTDEFIQCLIDHQLLLEQTLSVKLKSESFEVSGIYIINESALNDLSESDFIAMRQKGYLVPIYAALMSLSRMNVVTEKLNLLHESL</sequence>
<reference evidence="1 2" key="1">
    <citation type="submission" date="2018-05" db="EMBL/GenBank/DDBJ databases">
        <title>Genomic Encyclopedia of Type Strains, Phase IV (KMG-IV): sequencing the most valuable type-strain genomes for metagenomic binning, comparative biology and taxonomic classification.</title>
        <authorList>
            <person name="Goeker M."/>
        </authorList>
    </citation>
    <scope>NUCLEOTIDE SEQUENCE [LARGE SCALE GENOMIC DNA]</scope>
    <source>
        <strain evidence="1 2">DSM 25350</strain>
    </source>
</reference>
<protein>
    <submittedName>
        <fullName evidence="1">SapC protein</fullName>
    </submittedName>
</protein>
<accession>A0A316FER6</accession>